<accession>A0A9I9E8Z4</accession>
<evidence type="ECO:0000313" key="3">
    <source>
        <dbReference type="EnsemblPlants" id="MELO3C030310.2.1"/>
    </source>
</evidence>
<dbReference type="EnsemblPlants" id="MELO3C030310.2.1">
    <property type="protein sequence ID" value="MELO3C030310.2.1"/>
    <property type="gene ID" value="MELO3C030310.2"/>
</dbReference>
<keyword evidence="2" id="KW-1133">Transmembrane helix</keyword>
<reference evidence="3" key="1">
    <citation type="submission" date="2023-03" db="UniProtKB">
        <authorList>
            <consortium name="EnsemblPlants"/>
        </authorList>
    </citation>
    <scope>IDENTIFICATION</scope>
</reference>
<sequence length="109" mass="12719">MRHCHAEKRNDLTESYRRSGDKHRSYQPEDHRRRRMRGELSNGLPAFGSGFSDDRMFNYSATPIWLLLPACFGLILSAGSMTKALLEMERNCWRDQKPTNNKKSITSER</sequence>
<dbReference type="AlphaFoldDB" id="A0A9I9E8Z4"/>
<feature type="compositionally biased region" description="Basic and acidic residues" evidence="1">
    <location>
        <begin position="7"/>
        <end position="31"/>
    </location>
</feature>
<protein>
    <submittedName>
        <fullName evidence="3">Uncharacterized protein</fullName>
    </submittedName>
</protein>
<evidence type="ECO:0000256" key="1">
    <source>
        <dbReference type="SAM" id="MobiDB-lite"/>
    </source>
</evidence>
<evidence type="ECO:0000256" key="2">
    <source>
        <dbReference type="SAM" id="Phobius"/>
    </source>
</evidence>
<name>A0A9I9E8Z4_CUCME</name>
<feature type="transmembrane region" description="Helical" evidence="2">
    <location>
        <begin position="64"/>
        <end position="86"/>
    </location>
</feature>
<organism evidence="3">
    <name type="scientific">Cucumis melo</name>
    <name type="common">Muskmelon</name>
    <dbReference type="NCBI Taxonomy" id="3656"/>
    <lineage>
        <taxon>Eukaryota</taxon>
        <taxon>Viridiplantae</taxon>
        <taxon>Streptophyta</taxon>
        <taxon>Embryophyta</taxon>
        <taxon>Tracheophyta</taxon>
        <taxon>Spermatophyta</taxon>
        <taxon>Magnoliopsida</taxon>
        <taxon>eudicotyledons</taxon>
        <taxon>Gunneridae</taxon>
        <taxon>Pentapetalae</taxon>
        <taxon>rosids</taxon>
        <taxon>fabids</taxon>
        <taxon>Cucurbitales</taxon>
        <taxon>Cucurbitaceae</taxon>
        <taxon>Benincaseae</taxon>
        <taxon>Cucumis</taxon>
    </lineage>
</organism>
<keyword evidence="2" id="KW-0812">Transmembrane</keyword>
<dbReference type="Gramene" id="MELO3C030310.2.1">
    <property type="protein sequence ID" value="MELO3C030310.2.1"/>
    <property type="gene ID" value="MELO3C030310.2"/>
</dbReference>
<keyword evidence="2" id="KW-0472">Membrane</keyword>
<proteinExistence type="predicted"/>
<feature type="region of interest" description="Disordered" evidence="1">
    <location>
        <begin position="1"/>
        <end position="40"/>
    </location>
</feature>